<keyword evidence="2" id="KW-1185">Reference proteome</keyword>
<reference evidence="1 2" key="1">
    <citation type="journal article" date="2016" name="Mol. Biol. Evol.">
        <title>Comparative Genomics of Early-Diverging Mushroom-Forming Fungi Provides Insights into the Origins of Lignocellulose Decay Capabilities.</title>
        <authorList>
            <person name="Nagy L.G."/>
            <person name="Riley R."/>
            <person name="Tritt A."/>
            <person name="Adam C."/>
            <person name="Daum C."/>
            <person name="Floudas D."/>
            <person name="Sun H."/>
            <person name="Yadav J.S."/>
            <person name="Pangilinan J."/>
            <person name="Larsson K.H."/>
            <person name="Matsuura K."/>
            <person name="Barry K."/>
            <person name="Labutti K."/>
            <person name="Kuo R."/>
            <person name="Ohm R.A."/>
            <person name="Bhattacharya S.S."/>
            <person name="Shirouzu T."/>
            <person name="Yoshinaga Y."/>
            <person name="Martin F.M."/>
            <person name="Grigoriev I.V."/>
            <person name="Hibbett D.S."/>
        </authorList>
    </citation>
    <scope>NUCLEOTIDE SEQUENCE [LARGE SCALE GENOMIC DNA]</scope>
    <source>
        <strain evidence="1 2">HHB12029</strain>
    </source>
</reference>
<protein>
    <submittedName>
        <fullName evidence="1">Uncharacterized protein</fullName>
    </submittedName>
</protein>
<gene>
    <name evidence="1" type="ORF">EXIGLDRAFT_724811</name>
</gene>
<dbReference type="InParanoid" id="A0A165EAA0"/>
<dbReference type="AlphaFoldDB" id="A0A165EAA0"/>
<name>A0A165EAA0_EXIGL</name>
<evidence type="ECO:0000313" key="1">
    <source>
        <dbReference type="EMBL" id="KZV86440.1"/>
    </source>
</evidence>
<accession>A0A165EAA0</accession>
<sequence>MWLHVLRSPYNFSKPIFVLCLVFCVSCSPHRFLLQCLGHIFLPLPFNQPALCASGRPGSVLPPPRPPFHSRTPRFLPYFGVCEASAPSGWLSPSDPDCLACPSADGFLFQDFGLAGPRTGRVSAGAACKVYRIPRGSSTSELTPDQS</sequence>
<dbReference type="EMBL" id="KV426156">
    <property type="protein sequence ID" value="KZV86440.1"/>
    <property type="molecule type" value="Genomic_DNA"/>
</dbReference>
<evidence type="ECO:0000313" key="2">
    <source>
        <dbReference type="Proteomes" id="UP000077266"/>
    </source>
</evidence>
<dbReference type="Proteomes" id="UP000077266">
    <property type="component" value="Unassembled WGS sequence"/>
</dbReference>
<proteinExistence type="predicted"/>
<organism evidence="1 2">
    <name type="scientific">Exidia glandulosa HHB12029</name>
    <dbReference type="NCBI Taxonomy" id="1314781"/>
    <lineage>
        <taxon>Eukaryota</taxon>
        <taxon>Fungi</taxon>
        <taxon>Dikarya</taxon>
        <taxon>Basidiomycota</taxon>
        <taxon>Agaricomycotina</taxon>
        <taxon>Agaricomycetes</taxon>
        <taxon>Auriculariales</taxon>
        <taxon>Exidiaceae</taxon>
        <taxon>Exidia</taxon>
    </lineage>
</organism>